<organism evidence="1 2">
    <name type="scientific">Jiella mangrovi</name>
    <dbReference type="NCBI Taxonomy" id="2821407"/>
    <lineage>
        <taxon>Bacteria</taxon>
        <taxon>Pseudomonadati</taxon>
        <taxon>Pseudomonadota</taxon>
        <taxon>Alphaproteobacteria</taxon>
        <taxon>Hyphomicrobiales</taxon>
        <taxon>Aurantimonadaceae</taxon>
        <taxon>Jiella</taxon>
    </lineage>
</organism>
<dbReference type="InterPro" id="IPR010865">
    <property type="entry name" value="DUF1499"/>
</dbReference>
<dbReference type="Pfam" id="PF07386">
    <property type="entry name" value="DUF1499"/>
    <property type="match status" value="1"/>
</dbReference>
<proteinExistence type="predicted"/>
<name>A0ABS4BDK4_9HYPH</name>
<protein>
    <submittedName>
        <fullName evidence="1">DUF1499 domain-containing protein</fullName>
    </submittedName>
</protein>
<keyword evidence="2" id="KW-1185">Reference proteome</keyword>
<dbReference type="RefSeq" id="WP_209592675.1">
    <property type="nucleotide sequence ID" value="NZ_JAGJCF010000001.1"/>
</dbReference>
<dbReference type="EMBL" id="JAGJCF010000001">
    <property type="protein sequence ID" value="MBP0614256.1"/>
    <property type="molecule type" value="Genomic_DNA"/>
</dbReference>
<sequence>MPLFSKDKTTARTAAALAAGVGVALIAGFAIAGPKRIWSWTAGPADQGSVDFATLKRRSAPNDSLACSPGVCREPVDFDLPTYGVSAEALMGRLDRVVEAMGDVRRVDDGRDARYRRYVFRSRILKFPDTLDARAFGVGGGTTALALYSRSLLGRGDFGVNEKRLRAIASALAAPSAVEGSSDRQTGRAVSG</sequence>
<evidence type="ECO:0000313" key="1">
    <source>
        <dbReference type="EMBL" id="MBP0614256.1"/>
    </source>
</evidence>
<reference evidence="1 2" key="1">
    <citation type="submission" date="2021-04" db="EMBL/GenBank/DDBJ databases">
        <title>Whole genome sequence of Jiella sp. KSK16Y-1.</title>
        <authorList>
            <person name="Tuo L."/>
        </authorList>
    </citation>
    <scope>NUCLEOTIDE SEQUENCE [LARGE SCALE GENOMIC DNA]</scope>
    <source>
        <strain evidence="1 2">KSK16Y-1</strain>
    </source>
</reference>
<evidence type="ECO:0000313" key="2">
    <source>
        <dbReference type="Proteomes" id="UP000678276"/>
    </source>
</evidence>
<gene>
    <name evidence="1" type="ORF">J6595_01465</name>
</gene>
<accession>A0ABS4BDK4</accession>
<comment type="caution">
    <text evidence="1">The sequence shown here is derived from an EMBL/GenBank/DDBJ whole genome shotgun (WGS) entry which is preliminary data.</text>
</comment>
<dbReference type="Proteomes" id="UP000678276">
    <property type="component" value="Unassembled WGS sequence"/>
</dbReference>